<proteinExistence type="predicted"/>
<keyword evidence="1" id="KW-0472">Membrane</keyword>
<dbReference type="EMBL" id="JAXAFJ010000001">
    <property type="protein sequence ID" value="MDX6804925.1"/>
    <property type="molecule type" value="Genomic_DNA"/>
</dbReference>
<keyword evidence="1" id="KW-1133">Transmembrane helix</keyword>
<evidence type="ECO:0000256" key="1">
    <source>
        <dbReference type="SAM" id="Phobius"/>
    </source>
</evidence>
<dbReference type="Proteomes" id="UP001274321">
    <property type="component" value="Unassembled WGS sequence"/>
</dbReference>
<gene>
    <name evidence="2" type="ORF">SCD90_02500</name>
</gene>
<reference evidence="2 3" key="1">
    <citation type="submission" date="2023-11" db="EMBL/GenBank/DDBJ databases">
        <authorList>
            <person name="Bao R."/>
        </authorList>
    </citation>
    <scope>NUCLEOTIDE SEQUENCE [LARGE SCALE GENOMIC DNA]</scope>
    <source>
        <strain evidence="2 3">PJ23</strain>
    </source>
</reference>
<protein>
    <recommendedName>
        <fullName evidence="4">Anti-sigma factor</fullName>
    </recommendedName>
</protein>
<name>A0ABU4RMG6_9HYPH</name>
<evidence type="ECO:0000313" key="3">
    <source>
        <dbReference type="Proteomes" id="UP001274321"/>
    </source>
</evidence>
<keyword evidence="3" id="KW-1185">Reference proteome</keyword>
<comment type="caution">
    <text evidence="2">The sequence shown here is derived from an EMBL/GenBank/DDBJ whole genome shotgun (WGS) entry which is preliminary data.</text>
</comment>
<dbReference type="RefSeq" id="WP_319843033.1">
    <property type="nucleotide sequence ID" value="NZ_JAXAFJ010000001.1"/>
</dbReference>
<sequence length="254" mass="27188">MNEFIPSDEVLMAYADGELDASVAHALEAAMMTDAALVGRLVVFLRSRRLVRAVYAIEGLGPVDEDLAFAARARGRDARPIAKAPPARPKGEPWRAWLRGLGWAPVGAFVGALALLVVLQPWRPQVSGPFATLESGEASALMYQLTSGDTAELQQGRLRVMSTVEMKGGGVCREVNLESPEANTEAVTCASPGRPWRVLLASRVAGGPTDAFTPSSGSHPADSFFQHNEAGARLTGQDEQRVLTRLRESHETGT</sequence>
<accession>A0ABU4RMG6</accession>
<organism evidence="2 3">
    <name type="scientific">Terrihabitans rhizophilus</name>
    <dbReference type="NCBI Taxonomy" id="3092662"/>
    <lineage>
        <taxon>Bacteria</taxon>
        <taxon>Pseudomonadati</taxon>
        <taxon>Pseudomonadota</taxon>
        <taxon>Alphaproteobacteria</taxon>
        <taxon>Hyphomicrobiales</taxon>
        <taxon>Terrihabitans</taxon>
    </lineage>
</organism>
<evidence type="ECO:0008006" key="4">
    <source>
        <dbReference type="Google" id="ProtNLM"/>
    </source>
</evidence>
<keyword evidence="1" id="KW-0812">Transmembrane</keyword>
<feature type="transmembrane region" description="Helical" evidence="1">
    <location>
        <begin position="96"/>
        <end position="119"/>
    </location>
</feature>
<evidence type="ECO:0000313" key="2">
    <source>
        <dbReference type="EMBL" id="MDX6804925.1"/>
    </source>
</evidence>